<dbReference type="PANTHER" id="PTHR43135">
    <property type="entry name" value="ALPHA-D-RIBOSE 1-METHYLPHOSPHONATE 5-TRIPHOSPHATE DIPHOSPHATASE"/>
    <property type="match status" value="1"/>
</dbReference>
<dbReference type="RefSeq" id="WP_348397597.1">
    <property type="nucleotide sequence ID" value="NZ_CP136600.1"/>
</dbReference>
<dbReference type="InterPro" id="IPR032466">
    <property type="entry name" value="Metal_Hydrolase"/>
</dbReference>
<dbReference type="Pfam" id="PF01979">
    <property type="entry name" value="Amidohydro_1"/>
    <property type="match status" value="1"/>
</dbReference>
<gene>
    <name evidence="3" type="ORF">RI844_06305</name>
</gene>
<reference evidence="3 4" key="1">
    <citation type="submission" date="2023-09" db="EMBL/GenBank/DDBJ databases">
        <authorList>
            <person name="Qi X."/>
        </authorList>
    </citation>
    <scope>NUCLEOTIDE SEQUENCE [LARGE SCALE GENOMIC DNA]</scope>
    <source>
        <strain evidence="3 4">S1-1</strain>
    </source>
</reference>
<dbReference type="Gene3D" id="2.30.40.10">
    <property type="entry name" value="Urease, subunit C, domain 1"/>
    <property type="match status" value="1"/>
</dbReference>
<evidence type="ECO:0000256" key="1">
    <source>
        <dbReference type="SAM" id="SignalP"/>
    </source>
</evidence>
<dbReference type="SUPFAM" id="SSF51556">
    <property type="entry name" value="Metallo-dependent hydrolases"/>
    <property type="match status" value="1"/>
</dbReference>
<name>A0ABZ0GTA8_9GAMM</name>
<keyword evidence="4" id="KW-1185">Reference proteome</keyword>
<dbReference type="SUPFAM" id="SSF51338">
    <property type="entry name" value="Composite domain of metallo-dependent hydrolases"/>
    <property type="match status" value="1"/>
</dbReference>
<protein>
    <submittedName>
        <fullName evidence="3">Amidohydrolase family protein</fullName>
    </submittedName>
</protein>
<dbReference type="InterPro" id="IPR057744">
    <property type="entry name" value="OTAase-like"/>
</dbReference>
<dbReference type="PANTHER" id="PTHR43135:SF3">
    <property type="entry name" value="ALPHA-D-RIBOSE 1-METHYLPHOSPHONATE 5-TRIPHOSPHATE DIPHOSPHATASE"/>
    <property type="match status" value="1"/>
</dbReference>
<accession>A0ABZ0GTA8</accession>
<dbReference type="InterPro" id="IPR006680">
    <property type="entry name" value="Amidohydro-rel"/>
</dbReference>
<proteinExistence type="predicted"/>
<dbReference type="PROSITE" id="PS51257">
    <property type="entry name" value="PROKAR_LIPOPROTEIN"/>
    <property type="match status" value="1"/>
</dbReference>
<feature type="chain" id="PRO_5045348332" evidence="1">
    <location>
        <begin position="26"/>
        <end position="473"/>
    </location>
</feature>
<feature type="signal peptide" evidence="1">
    <location>
        <begin position="1"/>
        <end position="25"/>
    </location>
</feature>
<organism evidence="3 4">
    <name type="scientific">Thalassotalea fonticola</name>
    <dbReference type="NCBI Taxonomy" id="3065649"/>
    <lineage>
        <taxon>Bacteria</taxon>
        <taxon>Pseudomonadati</taxon>
        <taxon>Pseudomonadota</taxon>
        <taxon>Gammaproteobacteria</taxon>
        <taxon>Alteromonadales</taxon>
        <taxon>Colwelliaceae</taxon>
        <taxon>Thalassotalea</taxon>
    </lineage>
</organism>
<dbReference type="InterPro" id="IPR011059">
    <property type="entry name" value="Metal-dep_hydrolase_composite"/>
</dbReference>
<evidence type="ECO:0000259" key="2">
    <source>
        <dbReference type="Pfam" id="PF01979"/>
    </source>
</evidence>
<dbReference type="InterPro" id="IPR051781">
    <property type="entry name" value="Metallo-dep_Hydrolase"/>
</dbReference>
<keyword evidence="1" id="KW-0732">Signal</keyword>
<dbReference type="EMBL" id="CP136600">
    <property type="protein sequence ID" value="WOH38828.1"/>
    <property type="molecule type" value="Genomic_DNA"/>
</dbReference>
<feature type="domain" description="Amidohydrolase-related" evidence="2">
    <location>
        <begin position="82"/>
        <end position="444"/>
    </location>
</feature>
<evidence type="ECO:0000313" key="3">
    <source>
        <dbReference type="EMBL" id="WOH38828.1"/>
    </source>
</evidence>
<dbReference type="Gene3D" id="3.20.20.140">
    <property type="entry name" value="Metal-dependent hydrolases"/>
    <property type="match status" value="1"/>
</dbReference>
<dbReference type="CDD" id="cd01299">
    <property type="entry name" value="Met_dep_hydrolase_A"/>
    <property type="match status" value="1"/>
</dbReference>
<evidence type="ECO:0000313" key="4">
    <source>
        <dbReference type="Proteomes" id="UP001301442"/>
    </source>
</evidence>
<sequence length="473" mass="51298">MKKSMLKILVTATAVCTALSCTVLKAEEAKQTLFKNVNVFNGTENKLYDNLNVLVEGGLIKTISADMPDTTGATVIEGNGKTLMPGLIDGHVHLMINNNYSDILPNEDPYDLGIRSVLAVEHFLMDGFTSVRDMGGPAFALARQIKKGVIVGPRIYPSGAFVSQTSGHGDFRDRFDMGWSPRAGSDIGNWEKLGFGAVADGVPEVLKAVRINLRHGATQIKIMAGGGGSSKYDPIDTTQYSEEETCAAVEAAADWGTYVGAHIFTDRAINRGLKCGVKTFEHAFFATEETYAKIGKAGGYVLPQMWGLSPGLLENPNMPKDKLPLVKMLLEKYKDVGRTMLDAGVKVSFTSDWVGTLEDAHKARRFEIYWRTQMFGGGKNNYDGNFEVLKQLTSIAGEMLAMSGPRNPAPGKLGVVEVGATADLILVDGNPLENIGVLNNNATVWYGQPDPHKTPIKTIQIVMKEGVIYKNTL</sequence>
<dbReference type="Proteomes" id="UP001301442">
    <property type="component" value="Chromosome"/>
</dbReference>